<proteinExistence type="predicted"/>
<dbReference type="EMBL" id="JBHUHV010000018">
    <property type="protein sequence ID" value="MFD2066275.1"/>
    <property type="molecule type" value="Genomic_DNA"/>
</dbReference>
<feature type="transmembrane region" description="Helical" evidence="1">
    <location>
        <begin position="12"/>
        <end position="32"/>
    </location>
</feature>
<dbReference type="Proteomes" id="UP001597369">
    <property type="component" value="Unassembled WGS sequence"/>
</dbReference>
<name>A0ABW4WW99_9BACT</name>
<reference evidence="3" key="1">
    <citation type="journal article" date="2019" name="Int. J. Syst. Evol. Microbiol.">
        <title>The Global Catalogue of Microorganisms (GCM) 10K type strain sequencing project: providing services to taxonomists for standard genome sequencing and annotation.</title>
        <authorList>
            <consortium name="The Broad Institute Genomics Platform"/>
            <consortium name="The Broad Institute Genome Sequencing Center for Infectious Disease"/>
            <person name="Wu L."/>
            <person name="Ma J."/>
        </authorList>
    </citation>
    <scope>NUCLEOTIDE SEQUENCE [LARGE SCALE GENOMIC DNA]</scope>
    <source>
        <strain evidence="3">JCM 16545</strain>
    </source>
</reference>
<gene>
    <name evidence="2" type="ORF">ACFSKU_05220</name>
</gene>
<keyword evidence="1" id="KW-1133">Transmembrane helix</keyword>
<protein>
    <submittedName>
        <fullName evidence="2">Uncharacterized protein</fullName>
    </submittedName>
</protein>
<feature type="transmembrane region" description="Helical" evidence="1">
    <location>
        <begin position="44"/>
        <end position="64"/>
    </location>
</feature>
<evidence type="ECO:0000256" key="1">
    <source>
        <dbReference type="SAM" id="Phobius"/>
    </source>
</evidence>
<dbReference type="RefSeq" id="WP_229961095.1">
    <property type="nucleotide sequence ID" value="NZ_JAJJWI010000010.1"/>
</dbReference>
<evidence type="ECO:0000313" key="2">
    <source>
        <dbReference type="EMBL" id="MFD2066275.1"/>
    </source>
</evidence>
<sequence>MALRIRSLWGFINEALTILNIMLLAVLTGNIGRRDFKEVREKKIPAIVNILLSLLLSLGLFAAIY</sequence>
<comment type="caution">
    <text evidence="2">The sequence shown here is derived from an EMBL/GenBank/DDBJ whole genome shotgun (WGS) entry which is preliminary data.</text>
</comment>
<organism evidence="2 3">
    <name type="scientific">Pontibacter silvestris</name>
    <dbReference type="NCBI Taxonomy" id="2305183"/>
    <lineage>
        <taxon>Bacteria</taxon>
        <taxon>Pseudomonadati</taxon>
        <taxon>Bacteroidota</taxon>
        <taxon>Cytophagia</taxon>
        <taxon>Cytophagales</taxon>
        <taxon>Hymenobacteraceae</taxon>
        <taxon>Pontibacter</taxon>
    </lineage>
</organism>
<keyword evidence="1" id="KW-0472">Membrane</keyword>
<keyword evidence="1" id="KW-0812">Transmembrane</keyword>
<accession>A0ABW4WW99</accession>
<keyword evidence="3" id="KW-1185">Reference proteome</keyword>
<evidence type="ECO:0000313" key="3">
    <source>
        <dbReference type="Proteomes" id="UP001597369"/>
    </source>
</evidence>